<gene>
    <name evidence="3" type="ORF">RN98_07910</name>
</gene>
<feature type="domain" description="SIS" evidence="2">
    <location>
        <begin position="30"/>
        <end position="172"/>
    </location>
</feature>
<dbReference type="RefSeq" id="WP_060676392.1">
    <property type="nucleotide sequence ID" value="NZ_CP012713.1"/>
</dbReference>
<dbReference type="InterPro" id="IPR046348">
    <property type="entry name" value="SIS_dom_sf"/>
</dbReference>
<keyword evidence="3" id="KW-0032">Aminotransferase</keyword>
<dbReference type="SUPFAM" id="SSF53697">
    <property type="entry name" value="SIS domain"/>
    <property type="match status" value="1"/>
</dbReference>
<dbReference type="GO" id="GO:0004360">
    <property type="term" value="F:glutamine-fructose-6-phosphate transaminase (isomerizing) activity"/>
    <property type="evidence" value="ECO:0007669"/>
    <property type="project" value="TreeGrafter"/>
</dbReference>
<accession>A0A0M4RFP4</accession>
<dbReference type="PROSITE" id="PS51464">
    <property type="entry name" value="SIS"/>
    <property type="match status" value="1"/>
</dbReference>
<dbReference type="EMBL" id="CP012713">
    <property type="protein sequence ID" value="ALF18098.1"/>
    <property type="molecule type" value="Genomic_DNA"/>
</dbReference>
<dbReference type="GO" id="GO:0006002">
    <property type="term" value="P:fructose 6-phosphate metabolic process"/>
    <property type="evidence" value="ECO:0007669"/>
    <property type="project" value="TreeGrafter"/>
</dbReference>
<evidence type="ECO:0000256" key="1">
    <source>
        <dbReference type="ARBA" id="ARBA00022737"/>
    </source>
</evidence>
<dbReference type="GO" id="GO:0097367">
    <property type="term" value="F:carbohydrate derivative binding"/>
    <property type="evidence" value="ECO:0007669"/>
    <property type="project" value="InterPro"/>
</dbReference>
<dbReference type="OrthoDB" id="5150296at2"/>
<evidence type="ECO:0000313" key="3">
    <source>
        <dbReference type="EMBL" id="ALF18098.1"/>
    </source>
</evidence>
<dbReference type="InterPro" id="IPR035490">
    <property type="entry name" value="GlmS/FrlB_SIS"/>
</dbReference>
<organism evidence="3">
    <name type="scientific">Fusobacterium animalis</name>
    <dbReference type="NCBI Taxonomy" id="76859"/>
    <lineage>
        <taxon>Bacteria</taxon>
        <taxon>Fusobacteriati</taxon>
        <taxon>Fusobacteriota</taxon>
        <taxon>Fusobacteriia</taxon>
        <taxon>Fusobacteriales</taxon>
        <taxon>Fusobacteriaceae</taxon>
        <taxon>Fusobacterium</taxon>
    </lineage>
</organism>
<dbReference type="PATRIC" id="fig|76859.3.peg.1596"/>
<protein>
    <submittedName>
        <fullName evidence="3">Glucosamine-fructose-6-phosphate aminotransferase</fullName>
    </submittedName>
</protein>
<reference evidence="3 4" key="1">
    <citation type="submission" date="2015-09" db="EMBL/GenBank/DDBJ databases">
        <authorList>
            <person name="Jackson K.R."/>
            <person name="Lunt B.L."/>
            <person name="Fisher J.N.B."/>
            <person name="Gardner A.V."/>
            <person name="Bailey M.E."/>
            <person name="Deus L.M."/>
            <person name="Earl A.S."/>
            <person name="Gibby P.D."/>
            <person name="Hartmann K.A."/>
            <person name="Liu J.E."/>
            <person name="Manci A.M."/>
            <person name="Nielsen D.A."/>
            <person name="Solomon M.B."/>
            <person name="Breakwell D.P."/>
            <person name="Burnett S.H."/>
            <person name="Grose J.H."/>
        </authorList>
    </citation>
    <scope>NUCLEOTIDE SEQUENCE [LARGE SCALE GENOMIC DNA]</scope>
    <source>
        <strain evidence="3 4">KCOM 1279</strain>
    </source>
</reference>
<keyword evidence="1" id="KW-0677">Repeat</keyword>
<keyword evidence="3" id="KW-0808">Transferase</keyword>
<dbReference type="GO" id="GO:0006487">
    <property type="term" value="P:protein N-linked glycosylation"/>
    <property type="evidence" value="ECO:0007669"/>
    <property type="project" value="TreeGrafter"/>
</dbReference>
<dbReference type="Proteomes" id="UP000063147">
    <property type="component" value="Chromosome"/>
</dbReference>
<dbReference type="AlphaFoldDB" id="A0A0M4RFP4"/>
<dbReference type="GO" id="GO:0006047">
    <property type="term" value="P:UDP-N-acetylglucosamine metabolic process"/>
    <property type="evidence" value="ECO:0007669"/>
    <property type="project" value="TreeGrafter"/>
</dbReference>
<dbReference type="PANTHER" id="PTHR10937">
    <property type="entry name" value="GLUCOSAMINE--FRUCTOSE-6-PHOSPHATE AMINOTRANSFERASE, ISOMERIZING"/>
    <property type="match status" value="1"/>
</dbReference>
<dbReference type="PANTHER" id="PTHR10937:SF17">
    <property type="entry name" value="GLUCOSAMINE-FRUCTOSE-6-PHOSPHATE AMINOTRANSFERASE"/>
    <property type="match status" value="1"/>
</dbReference>
<evidence type="ECO:0000313" key="4">
    <source>
        <dbReference type="Proteomes" id="UP000063147"/>
    </source>
</evidence>
<proteinExistence type="predicted"/>
<dbReference type="Gene3D" id="3.40.50.10490">
    <property type="entry name" value="Glucose-6-phosphate isomerase like protein, domain 1"/>
    <property type="match status" value="2"/>
</dbReference>
<dbReference type="InterPro" id="IPR001347">
    <property type="entry name" value="SIS_dom"/>
</dbReference>
<sequence>MKETMLTNILEEEKILKNIISNFETKNSLLIKELIKIELKNILILATGSSMNAALITKYFISDILNINIEIKEPFNYYNYEKINENIDLVIAISQSGKSASTISALKYVKKCKNIPSIAITSNNMSIIAKESNMILDLGIGIEQVGFVTKGFSATVLNLFLLAIILAKEKKLISVNQKEVYLKELNIIIENIPQVILKTENFIKEKKEIFLNAKRFIGIGYGACFGLVKEFETKFTETIRLPSQGFELEAYMHGPYLEANKEHIIFYFDNKGKLSQRLFLLKNYMMPYIKQSFVIALDSGDINLNLNLNEHLATLLLIIPIQIMSYRIAEIKEIDLNIKIFENFDKVLKSKI</sequence>
<dbReference type="CDD" id="cd05008">
    <property type="entry name" value="SIS_GlmS_GlmD_1"/>
    <property type="match status" value="1"/>
</dbReference>
<name>A0A0M4RFP4_9FUSO</name>
<evidence type="ECO:0000259" key="2">
    <source>
        <dbReference type="PROSITE" id="PS51464"/>
    </source>
</evidence>
<dbReference type="Pfam" id="PF01380">
    <property type="entry name" value="SIS"/>
    <property type="match status" value="1"/>
</dbReference>
<dbReference type="InterPro" id="IPR035466">
    <property type="entry name" value="GlmS/AgaS_SIS"/>
</dbReference>
<dbReference type="CDD" id="cd05009">
    <property type="entry name" value="SIS_GlmS_GlmD_2"/>
    <property type="match status" value="1"/>
</dbReference>